<dbReference type="EMBL" id="AP023081">
    <property type="protein sequence ID" value="BCD87152.1"/>
    <property type="molecule type" value="Genomic_DNA"/>
</dbReference>
<name>A0ABM7LC10_9PSED</name>
<gene>
    <name evidence="1" type="ORF">PSm6_35590</name>
</gene>
<protein>
    <submittedName>
        <fullName evidence="1">Uncharacterized protein</fullName>
    </submittedName>
</protein>
<organism evidence="1 2">
    <name type="scientific">Pseudomonas solani</name>
    <dbReference type="NCBI Taxonomy" id="2731552"/>
    <lineage>
        <taxon>Bacteria</taxon>
        <taxon>Pseudomonadati</taxon>
        <taxon>Pseudomonadota</taxon>
        <taxon>Gammaproteobacteria</taxon>
        <taxon>Pseudomonadales</taxon>
        <taxon>Pseudomonadaceae</taxon>
        <taxon>Pseudomonas</taxon>
    </lineage>
</organism>
<evidence type="ECO:0000313" key="2">
    <source>
        <dbReference type="Proteomes" id="UP001064896"/>
    </source>
</evidence>
<keyword evidence="2" id="KW-1185">Reference proteome</keyword>
<accession>A0ABM7LC10</accession>
<proteinExistence type="predicted"/>
<evidence type="ECO:0000313" key="1">
    <source>
        <dbReference type="EMBL" id="BCD87152.1"/>
    </source>
</evidence>
<reference evidence="1" key="1">
    <citation type="submission" date="2020-05" db="EMBL/GenBank/DDBJ databases">
        <title>Complete genome sequence of Pseudomonas sp. Sm006.</title>
        <authorList>
            <person name="Takeuchi K."/>
            <person name="Someya N."/>
        </authorList>
    </citation>
    <scope>NUCLEOTIDE SEQUENCE</scope>
    <source>
        <strain evidence="1">Sm006</strain>
    </source>
</reference>
<sequence>MIRRLLPHPTMSLLLLLVWLLLSNSIAFGHWLLGGLLGVAIPLLCNPLMIDRPGSGTRPVWGVSCCW</sequence>
<dbReference type="InterPro" id="IPR002758">
    <property type="entry name" value="Cation_antiport_E"/>
</dbReference>
<dbReference type="Pfam" id="PF01899">
    <property type="entry name" value="MNHE"/>
    <property type="match status" value="1"/>
</dbReference>
<dbReference type="Proteomes" id="UP001064896">
    <property type="component" value="Chromosome"/>
</dbReference>